<sequence>MLMDLQHYFQINLLFSIYQMILLFNVFLLKWIQTSSITIATNTHNNISNTSHDSIEYILNTIKYEELNRLPRYSSLLGHELLQVSHHCLVYDETPGQHSLLDEINGNTCQLLSNIQLVKSRSIDSILINVKIITTANPLAKYFYIDASNYSLLTSQHIDREELCNQMMTMTESLSSISDSLRTCCINRQKECVFPLNILVQIKFSREDTTATSNTGKSTNSISSTKPKNPTDKGINHGSPGTIPTGTADINSIADSSSSSMIGVTSNSRSKFFTINIKLIDINDNPPKFPNPQHTIHISEGIHIGSRLPLPLAEDLDCTEYNIVRYQLLTQGDDTFELIQLSNEFSDLPSLSSVLPSTSNQPIYAQFNNLPYSPHTENAFNYQPTLFTMNQLSSSSSYQQNRPEQLYLKVMKQLDWETKRSYHFILTAEDSGTPGFTGEMNLEIIVTDENDNHPIFRNKSLIVTVPENSPEGLHLIQLVADDPDEGKSGQIIYSLMYNDNSTLSYTNQLNNNTNDLKKRLFEIDTKTGWLIINGHLDYEKVKQHHLHILAHDQSGHPGFDEALVSIYVTDLNDVAPQITVESVNRISSIQSINDINYNKNNVLHVYINETPGYNIINYKLNEQYTDDSLLPTSQLLAFVVVNDPDTGPGGNFQCYLESTTINSNNNNNNNN</sequence>
<evidence type="ECO:0000256" key="1">
    <source>
        <dbReference type="ARBA" id="ARBA00004167"/>
    </source>
</evidence>
<dbReference type="PROSITE" id="PS00232">
    <property type="entry name" value="CADHERIN_1"/>
    <property type="match status" value="2"/>
</dbReference>
<dbReference type="GO" id="GO:0005509">
    <property type="term" value="F:calcium ion binding"/>
    <property type="evidence" value="ECO:0007669"/>
    <property type="project" value="UniProtKB-UniRule"/>
</dbReference>
<name>A0A4Z2CPM8_SCHJA</name>
<dbReference type="PROSITE" id="PS50268">
    <property type="entry name" value="CADHERIN_2"/>
    <property type="match status" value="2"/>
</dbReference>
<proteinExistence type="predicted"/>
<feature type="domain" description="Cadherin" evidence="11">
    <location>
        <begin position="457"/>
        <end position="578"/>
    </location>
</feature>
<evidence type="ECO:0000256" key="2">
    <source>
        <dbReference type="ARBA" id="ARBA00022692"/>
    </source>
</evidence>
<evidence type="ECO:0000256" key="3">
    <source>
        <dbReference type="ARBA" id="ARBA00022737"/>
    </source>
</evidence>
<keyword evidence="7" id="KW-0325">Glycoprotein</keyword>
<evidence type="ECO:0000256" key="7">
    <source>
        <dbReference type="ARBA" id="ARBA00023180"/>
    </source>
</evidence>
<dbReference type="SMART" id="SM00112">
    <property type="entry name" value="CA"/>
    <property type="match status" value="3"/>
</dbReference>
<dbReference type="AlphaFoldDB" id="A0A4Z2CPM8"/>
<dbReference type="InterPro" id="IPR020894">
    <property type="entry name" value="Cadherin_CS"/>
</dbReference>
<accession>A0A4Z2CPM8</accession>
<gene>
    <name evidence="12" type="ORF">EWB00_008548</name>
</gene>
<feature type="compositionally biased region" description="Polar residues" evidence="9">
    <location>
        <begin position="210"/>
        <end position="228"/>
    </location>
</feature>
<dbReference type="PANTHER" id="PTHR24028">
    <property type="entry name" value="CADHERIN-87A"/>
    <property type="match status" value="1"/>
</dbReference>
<evidence type="ECO:0000313" key="12">
    <source>
        <dbReference type="EMBL" id="TNN06176.1"/>
    </source>
</evidence>
<keyword evidence="3" id="KW-0677">Repeat</keyword>
<evidence type="ECO:0000259" key="11">
    <source>
        <dbReference type="PROSITE" id="PS50268"/>
    </source>
</evidence>
<dbReference type="EMBL" id="SKCS01000477">
    <property type="protein sequence ID" value="TNN06176.1"/>
    <property type="molecule type" value="Genomic_DNA"/>
</dbReference>
<dbReference type="STRING" id="6182.A0A4Z2CPM8"/>
<evidence type="ECO:0000256" key="8">
    <source>
        <dbReference type="PROSITE-ProRule" id="PRU00043"/>
    </source>
</evidence>
<evidence type="ECO:0000256" key="9">
    <source>
        <dbReference type="SAM" id="MobiDB-lite"/>
    </source>
</evidence>
<dbReference type="GO" id="GO:0005886">
    <property type="term" value="C:plasma membrane"/>
    <property type="evidence" value="ECO:0007669"/>
    <property type="project" value="InterPro"/>
</dbReference>
<evidence type="ECO:0000256" key="5">
    <source>
        <dbReference type="ARBA" id="ARBA00022989"/>
    </source>
</evidence>
<dbReference type="OrthoDB" id="6252479at2759"/>
<dbReference type="PANTHER" id="PTHR24028:SF146">
    <property type="entry name" value="CADHERIN 96CB, ISOFORM D-RELATED"/>
    <property type="match status" value="1"/>
</dbReference>
<organism evidence="12 13">
    <name type="scientific">Schistosoma japonicum</name>
    <name type="common">Blood fluke</name>
    <dbReference type="NCBI Taxonomy" id="6182"/>
    <lineage>
        <taxon>Eukaryota</taxon>
        <taxon>Metazoa</taxon>
        <taxon>Spiralia</taxon>
        <taxon>Lophotrochozoa</taxon>
        <taxon>Platyhelminthes</taxon>
        <taxon>Trematoda</taxon>
        <taxon>Digenea</taxon>
        <taxon>Strigeidida</taxon>
        <taxon>Schistosomatoidea</taxon>
        <taxon>Schistosomatidae</taxon>
        <taxon>Schistosoma</taxon>
    </lineage>
</organism>
<feature type="non-terminal residue" evidence="12">
    <location>
        <position position="671"/>
    </location>
</feature>
<keyword evidence="4 8" id="KW-0106">Calcium</keyword>
<dbReference type="PRINTS" id="PR00205">
    <property type="entry name" value="CADHERIN"/>
</dbReference>
<comment type="subcellular location">
    <subcellularLocation>
        <location evidence="1">Membrane</location>
        <topology evidence="1">Single-pass membrane protein</topology>
    </subcellularLocation>
</comment>
<feature type="transmembrane region" description="Helical" evidence="10">
    <location>
        <begin position="12"/>
        <end position="32"/>
    </location>
</feature>
<dbReference type="InterPro" id="IPR050174">
    <property type="entry name" value="Protocadherin/Cadherin-CA"/>
</dbReference>
<protein>
    <submittedName>
        <fullName evidence="12">Protocadherin alpha-C2</fullName>
    </submittedName>
</protein>
<keyword evidence="2 10" id="KW-0812">Transmembrane</keyword>
<dbReference type="Pfam" id="PF00028">
    <property type="entry name" value="Cadherin"/>
    <property type="match status" value="1"/>
</dbReference>
<evidence type="ECO:0000256" key="4">
    <source>
        <dbReference type="ARBA" id="ARBA00022837"/>
    </source>
</evidence>
<evidence type="ECO:0000256" key="6">
    <source>
        <dbReference type="ARBA" id="ARBA00023136"/>
    </source>
</evidence>
<evidence type="ECO:0000256" key="10">
    <source>
        <dbReference type="SAM" id="Phobius"/>
    </source>
</evidence>
<reference evidence="12 13" key="1">
    <citation type="submission" date="2019-03" db="EMBL/GenBank/DDBJ databases">
        <title>An improved genome assembly of the fluke Schistosoma japonicum.</title>
        <authorList>
            <person name="Hu W."/>
            <person name="Luo F."/>
            <person name="Yin M."/>
            <person name="Mo X."/>
            <person name="Sun C."/>
            <person name="Wu Q."/>
            <person name="Zhu B."/>
            <person name="Xiang M."/>
            <person name="Wang J."/>
            <person name="Wang Y."/>
            <person name="Zhang T."/>
            <person name="Xu B."/>
            <person name="Zheng H."/>
            <person name="Feng Z."/>
        </authorList>
    </citation>
    <scope>NUCLEOTIDE SEQUENCE [LARGE SCALE GENOMIC DNA]</scope>
    <source>
        <strain evidence="12">HuSjv2</strain>
        <tissue evidence="12">Worms</tissue>
    </source>
</reference>
<dbReference type="Proteomes" id="UP000311919">
    <property type="component" value="Unassembled WGS sequence"/>
</dbReference>
<dbReference type="SUPFAM" id="SSF49313">
    <property type="entry name" value="Cadherin-like"/>
    <property type="match status" value="2"/>
</dbReference>
<dbReference type="InterPro" id="IPR002126">
    <property type="entry name" value="Cadherin-like_dom"/>
</dbReference>
<feature type="domain" description="Cadherin" evidence="11">
    <location>
        <begin position="290"/>
        <end position="456"/>
    </location>
</feature>
<dbReference type="Gene3D" id="2.60.40.60">
    <property type="entry name" value="Cadherins"/>
    <property type="match status" value="4"/>
</dbReference>
<evidence type="ECO:0000313" key="13">
    <source>
        <dbReference type="Proteomes" id="UP000311919"/>
    </source>
</evidence>
<dbReference type="FunFam" id="2.60.40.60:FF:000020">
    <property type="entry name" value="Dachsous cadherin-related 1b"/>
    <property type="match status" value="1"/>
</dbReference>
<feature type="region of interest" description="Disordered" evidence="9">
    <location>
        <begin position="209"/>
        <end position="248"/>
    </location>
</feature>
<dbReference type="GO" id="GO:0007156">
    <property type="term" value="P:homophilic cell adhesion via plasma membrane adhesion molecules"/>
    <property type="evidence" value="ECO:0007669"/>
    <property type="project" value="InterPro"/>
</dbReference>
<keyword evidence="5 10" id="KW-1133">Transmembrane helix</keyword>
<keyword evidence="13" id="KW-1185">Reference proteome</keyword>
<dbReference type="InterPro" id="IPR015919">
    <property type="entry name" value="Cadherin-like_sf"/>
</dbReference>
<comment type="caution">
    <text evidence="12">The sequence shown here is derived from an EMBL/GenBank/DDBJ whole genome shotgun (WGS) entry which is preliminary data.</text>
</comment>
<dbReference type="CDD" id="cd11304">
    <property type="entry name" value="Cadherin_repeat"/>
    <property type="match status" value="2"/>
</dbReference>
<keyword evidence="6 10" id="KW-0472">Membrane</keyword>